<dbReference type="AlphaFoldDB" id="A0A345BZ93"/>
<comment type="subunit">
    <text evidence="4 11">Heterodimer of HisH and HisF.</text>
</comment>
<evidence type="ECO:0000256" key="9">
    <source>
        <dbReference type="ARBA" id="ARBA00025475"/>
    </source>
</evidence>
<dbReference type="GO" id="GO:0016829">
    <property type="term" value="F:lyase activity"/>
    <property type="evidence" value="ECO:0007669"/>
    <property type="project" value="UniProtKB-KW"/>
</dbReference>
<dbReference type="FunFam" id="3.20.20.70:FF:000006">
    <property type="entry name" value="Imidazole glycerol phosphate synthase subunit HisF"/>
    <property type="match status" value="1"/>
</dbReference>
<dbReference type="NCBIfam" id="TIGR00735">
    <property type="entry name" value="hisF"/>
    <property type="match status" value="1"/>
</dbReference>
<dbReference type="Proteomes" id="UP000252100">
    <property type="component" value="Chromosome"/>
</dbReference>
<dbReference type="Pfam" id="PF00977">
    <property type="entry name" value="His_biosynth"/>
    <property type="match status" value="1"/>
</dbReference>
<dbReference type="PANTHER" id="PTHR21235:SF2">
    <property type="entry name" value="IMIDAZOLE GLYCEROL PHOSPHATE SYNTHASE HISHF"/>
    <property type="match status" value="1"/>
</dbReference>
<proteinExistence type="inferred from homology"/>
<evidence type="ECO:0000256" key="8">
    <source>
        <dbReference type="ARBA" id="ARBA00023239"/>
    </source>
</evidence>
<dbReference type="PANTHER" id="PTHR21235">
    <property type="entry name" value="IMIDAZOLE GLYCEROL PHOSPHATE SYNTHASE SUBUNIT HISF/H IGP SYNTHASE SUBUNIT HISF/H"/>
    <property type="match status" value="1"/>
</dbReference>
<organism evidence="13 14">
    <name type="scientific">Salicibibacter kimchii</name>
    <dbReference type="NCBI Taxonomy" id="2099786"/>
    <lineage>
        <taxon>Bacteria</taxon>
        <taxon>Bacillati</taxon>
        <taxon>Bacillota</taxon>
        <taxon>Bacilli</taxon>
        <taxon>Bacillales</taxon>
        <taxon>Bacillaceae</taxon>
        <taxon>Salicibibacter</taxon>
    </lineage>
</organism>
<comment type="catalytic activity">
    <reaction evidence="10 11">
        <text>5-[(5-phospho-1-deoxy-D-ribulos-1-ylimino)methylamino]-1-(5-phospho-beta-D-ribosyl)imidazole-4-carboxamide + L-glutamine = D-erythro-1-(imidazol-4-yl)glycerol 3-phosphate + 5-amino-1-(5-phospho-beta-D-ribosyl)imidazole-4-carboxamide + L-glutamate + H(+)</text>
        <dbReference type="Rhea" id="RHEA:24793"/>
        <dbReference type="ChEBI" id="CHEBI:15378"/>
        <dbReference type="ChEBI" id="CHEBI:29985"/>
        <dbReference type="ChEBI" id="CHEBI:58278"/>
        <dbReference type="ChEBI" id="CHEBI:58359"/>
        <dbReference type="ChEBI" id="CHEBI:58475"/>
        <dbReference type="ChEBI" id="CHEBI:58525"/>
        <dbReference type="EC" id="4.3.2.10"/>
    </reaction>
</comment>
<evidence type="ECO:0000256" key="1">
    <source>
        <dbReference type="ARBA" id="ARBA00004496"/>
    </source>
</evidence>
<dbReference type="InterPro" id="IPR013785">
    <property type="entry name" value="Aldolase_TIM"/>
</dbReference>
<evidence type="ECO:0000256" key="12">
    <source>
        <dbReference type="RuleBase" id="RU003657"/>
    </source>
</evidence>
<dbReference type="InterPro" id="IPR050064">
    <property type="entry name" value="IGPS_HisA/HisF"/>
</dbReference>
<dbReference type="SUPFAM" id="SSF51366">
    <property type="entry name" value="Ribulose-phoshate binding barrel"/>
    <property type="match status" value="1"/>
</dbReference>
<keyword evidence="14" id="KW-1185">Reference proteome</keyword>
<evidence type="ECO:0000313" key="13">
    <source>
        <dbReference type="EMBL" id="AXF56274.1"/>
    </source>
</evidence>
<feature type="active site" evidence="11">
    <location>
        <position position="11"/>
    </location>
</feature>
<keyword evidence="6 11" id="KW-0028">Amino-acid biosynthesis</keyword>
<feature type="active site" evidence="11">
    <location>
        <position position="130"/>
    </location>
</feature>
<evidence type="ECO:0000313" key="14">
    <source>
        <dbReference type="Proteomes" id="UP000252100"/>
    </source>
</evidence>
<dbReference type="GO" id="GO:0005737">
    <property type="term" value="C:cytoplasm"/>
    <property type="evidence" value="ECO:0007669"/>
    <property type="project" value="UniProtKB-SubCell"/>
</dbReference>
<dbReference type="KEGG" id="rue:DT065_09760"/>
<evidence type="ECO:0000256" key="10">
    <source>
        <dbReference type="ARBA" id="ARBA00047838"/>
    </source>
</evidence>
<dbReference type="CDD" id="cd04731">
    <property type="entry name" value="HisF"/>
    <property type="match status" value="1"/>
</dbReference>
<keyword evidence="8 11" id="KW-0456">Lyase</keyword>
<dbReference type="EMBL" id="CP031092">
    <property type="protein sequence ID" value="AXF56274.1"/>
    <property type="molecule type" value="Genomic_DNA"/>
</dbReference>
<dbReference type="InterPro" id="IPR004651">
    <property type="entry name" value="HisF"/>
</dbReference>
<dbReference type="Gene3D" id="3.20.20.70">
    <property type="entry name" value="Aldolase class I"/>
    <property type="match status" value="1"/>
</dbReference>
<comment type="similarity">
    <text evidence="3 11 12">Belongs to the HisA/HisF family.</text>
</comment>
<dbReference type="InterPro" id="IPR006062">
    <property type="entry name" value="His_biosynth"/>
</dbReference>
<name>A0A345BZ93_9BACI</name>
<evidence type="ECO:0000256" key="11">
    <source>
        <dbReference type="HAMAP-Rule" id="MF_01013"/>
    </source>
</evidence>
<dbReference type="UniPathway" id="UPA00031">
    <property type="reaction ID" value="UER00010"/>
</dbReference>
<evidence type="ECO:0000256" key="7">
    <source>
        <dbReference type="ARBA" id="ARBA00023102"/>
    </source>
</evidence>
<comment type="subcellular location">
    <subcellularLocation>
        <location evidence="1 11">Cytoplasm</location>
    </subcellularLocation>
</comment>
<dbReference type="InterPro" id="IPR011060">
    <property type="entry name" value="RibuloseP-bd_barrel"/>
</dbReference>
<evidence type="ECO:0000256" key="3">
    <source>
        <dbReference type="ARBA" id="ARBA00009667"/>
    </source>
</evidence>
<dbReference type="GO" id="GO:0000107">
    <property type="term" value="F:imidazoleglycerol-phosphate synthase activity"/>
    <property type="evidence" value="ECO:0007669"/>
    <property type="project" value="UniProtKB-UniRule"/>
</dbReference>
<sequence>MLTKRLVPCLDVKEGRVVKGVQFVELKDAGDPVELAAYYDREGADELVFLDISASHEGRKTMVDVVREVAGKLAIPFTVGGGINSVDDMRQILRAGADKVSLNTAAVKNPDLIAEGADFFGSQCTVVAVDAKWDEGLQSWRVYTHGGRNETNLEVTDWAKEVVRKGAGEILLTSMDQDGAKTGYDLALTRAVNEAVTVPVIASGGAGSLQDFADVFLEAGADAALAASIFHYKETAVSEVKESLKKQGVNVR</sequence>
<comment type="function">
    <text evidence="9 11">IGPS catalyzes the conversion of PRFAR and glutamine to IGP, AICAR and glutamate. The HisF subunit catalyzes the cyclization activity that produces IGP and AICAR from PRFAR using the ammonia provided by the HisH subunit.</text>
</comment>
<reference evidence="13 14" key="1">
    <citation type="journal article" date="2018" name="J. Microbiol.">
        <title>Salicibibacter kimchii gen. nov., sp. nov., a moderately halophilic and alkalitolerant bacterium in the family Bacillaceae, isolated from kimchi.</title>
        <authorList>
            <person name="Jang J.Y."/>
            <person name="Oh Y.J."/>
            <person name="Lim S.K."/>
            <person name="Park H.K."/>
            <person name="Lee C."/>
            <person name="Kim J.Y."/>
            <person name="Lee M.A."/>
            <person name="Choi H.J."/>
        </authorList>
    </citation>
    <scope>NUCLEOTIDE SEQUENCE [LARGE SCALE GENOMIC DNA]</scope>
    <source>
        <strain evidence="13 14">NKC1-1</strain>
    </source>
</reference>
<evidence type="ECO:0000256" key="4">
    <source>
        <dbReference type="ARBA" id="ARBA00011152"/>
    </source>
</evidence>
<keyword evidence="7 11" id="KW-0368">Histidine biosynthesis</keyword>
<dbReference type="EC" id="4.3.2.10" evidence="11"/>
<dbReference type="RefSeq" id="WP_114372915.1">
    <property type="nucleotide sequence ID" value="NZ_CP031092.1"/>
</dbReference>
<evidence type="ECO:0000256" key="6">
    <source>
        <dbReference type="ARBA" id="ARBA00022605"/>
    </source>
</evidence>
<dbReference type="HAMAP" id="MF_01013">
    <property type="entry name" value="HisF"/>
    <property type="match status" value="1"/>
</dbReference>
<dbReference type="GO" id="GO:0000105">
    <property type="term" value="P:L-histidine biosynthetic process"/>
    <property type="evidence" value="ECO:0007669"/>
    <property type="project" value="UniProtKB-UniRule"/>
</dbReference>
<accession>A0A345BZ93</accession>
<keyword evidence="5 11" id="KW-0963">Cytoplasm</keyword>
<evidence type="ECO:0000256" key="5">
    <source>
        <dbReference type="ARBA" id="ARBA00022490"/>
    </source>
</evidence>
<comment type="pathway">
    <text evidence="2 11">Amino-acid biosynthesis; L-histidine biosynthesis; L-histidine from 5-phospho-alpha-D-ribose 1-diphosphate: step 5/9.</text>
</comment>
<gene>
    <name evidence="11" type="primary">hisF</name>
    <name evidence="13" type="ORF">DT065_09760</name>
</gene>
<dbReference type="OrthoDB" id="9781903at2"/>
<evidence type="ECO:0000256" key="2">
    <source>
        <dbReference type="ARBA" id="ARBA00005091"/>
    </source>
</evidence>
<protein>
    <recommendedName>
        <fullName evidence="11">Imidazole glycerol phosphate synthase subunit HisF</fullName>
        <ecNumber evidence="11">4.3.2.10</ecNumber>
    </recommendedName>
    <alternativeName>
        <fullName evidence="11">IGP synthase cyclase subunit</fullName>
    </alternativeName>
    <alternativeName>
        <fullName evidence="11">IGP synthase subunit HisF</fullName>
    </alternativeName>
    <alternativeName>
        <fullName evidence="11">ImGP synthase subunit HisF</fullName>
        <shortName evidence="11">IGPS subunit HisF</shortName>
    </alternativeName>
</protein>